<evidence type="ECO:0000313" key="3">
    <source>
        <dbReference type="Proteomes" id="UP000196027"/>
    </source>
</evidence>
<evidence type="ECO:0000313" key="2">
    <source>
        <dbReference type="EMBL" id="ARU54124.1"/>
    </source>
</evidence>
<protein>
    <submittedName>
        <fullName evidence="2">ATP/GTP-binding protein</fullName>
    </submittedName>
</protein>
<dbReference type="InterPro" id="IPR021122">
    <property type="entry name" value="RNA_ligase_dom_REL/Rnl2"/>
</dbReference>
<dbReference type="Pfam" id="PF09414">
    <property type="entry name" value="RNA_ligase"/>
    <property type="match status" value="1"/>
</dbReference>
<evidence type="ECO:0000259" key="1">
    <source>
        <dbReference type="Pfam" id="PF09414"/>
    </source>
</evidence>
<dbReference type="EMBL" id="CP021425">
    <property type="protein sequence ID" value="ARU54124.1"/>
    <property type="molecule type" value="Genomic_DNA"/>
</dbReference>
<accession>A0A1Y0I3S7</accession>
<dbReference type="InterPro" id="IPR052732">
    <property type="entry name" value="Cell-binding_unc_protein"/>
</dbReference>
<dbReference type="RefSeq" id="WP_087459359.1">
    <property type="nucleotide sequence ID" value="NZ_CP021425.1"/>
</dbReference>
<dbReference type="Proteomes" id="UP000196027">
    <property type="component" value="Chromosome"/>
</dbReference>
<dbReference type="AlphaFoldDB" id="A0A1Y0I3S7"/>
<proteinExistence type="predicted"/>
<dbReference type="PANTHER" id="PTHR43883">
    <property type="entry name" value="SLR0207 PROTEIN"/>
    <property type="match status" value="1"/>
</dbReference>
<name>A0A1Y0I3S7_9GAMM</name>
<dbReference type="OrthoDB" id="255834at2"/>
<dbReference type="PANTHER" id="PTHR43883:SF1">
    <property type="entry name" value="GLUCONOKINASE"/>
    <property type="match status" value="1"/>
</dbReference>
<sequence>MNSQRFKYPRTPHLPWSPGFTADDIRQTDFHGFENKEVIITEKMDGECTTIYRDYLHARSIDSRHHPSRTWVKRLQARLTSDIPEGWRICGENLYAKHSLFYSDLESYFYVFAIWDENNRCLSWDDTLEWSELCHLHTVPVIHRGMWDEQFVRDIIVDTNKVEGYVVRTSEGFHYSDFKNHFSKWVRSGHVQTDTHWMAQDVVPNGLKSMEGADNE</sequence>
<reference evidence="2 3" key="1">
    <citation type="submission" date="2017-05" db="EMBL/GenBank/DDBJ databases">
        <title>Genomic insights into alkan degradation activity of Oleiphilus messinensis.</title>
        <authorList>
            <person name="Kozyavkin S.A."/>
            <person name="Slesarev A.I."/>
            <person name="Golyshin P.N."/>
            <person name="Korzhenkov A."/>
            <person name="Golyshina O.N."/>
            <person name="Toshchakov S.V."/>
        </authorList>
    </citation>
    <scope>NUCLEOTIDE SEQUENCE [LARGE SCALE GENOMIC DNA]</scope>
    <source>
        <strain evidence="2 3">ME102</strain>
    </source>
</reference>
<gene>
    <name evidence="2" type="ORF">OLMES_0015</name>
</gene>
<feature type="domain" description="RNA ligase" evidence="1">
    <location>
        <begin position="36"/>
        <end position="186"/>
    </location>
</feature>
<keyword evidence="3" id="KW-1185">Reference proteome</keyword>
<dbReference type="SUPFAM" id="SSF56091">
    <property type="entry name" value="DNA ligase/mRNA capping enzyme, catalytic domain"/>
    <property type="match status" value="1"/>
</dbReference>
<dbReference type="KEGG" id="ome:OLMES_0015"/>
<organism evidence="2 3">
    <name type="scientific">Oleiphilus messinensis</name>
    <dbReference type="NCBI Taxonomy" id="141451"/>
    <lineage>
        <taxon>Bacteria</taxon>
        <taxon>Pseudomonadati</taxon>
        <taxon>Pseudomonadota</taxon>
        <taxon>Gammaproteobacteria</taxon>
        <taxon>Oceanospirillales</taxon>
        <taxon>Oleiphilaceae</taxon>
        <taxon>Oleiphilus</taxon>
    </lineage>
</organism>
<dbReference type="Gene3D" id="3.30.470.30">
    <property type="entry name" value="DNA ligase/mRNA capping enzyme"/>
    <property type="match status" value="1"/>
</dbReference>